<reference evidence="2" key="1">
    <citation type="journal article" date="2019" name="Int. J. Syst. Evol. Microbiol.">
        <title>The Global Catalogue of Microorganisms (GCM) 10K type strain sequencing project: providing services to taxonomists for standard genome sequencing and annotation.</title>
        <authorList>
            <consortium name="The Broad Institute Genomics Platform"/>
            <consortium name="The Broad Institute Genome Sequencing Center for Infectious Disease"/>
            <person name="Wu L."/>
            <person name="Ma J."/>
        </authorList>
    </citation>
    <scope>NUCLEOTIDE SEQUENCE [LARGE SCALE GENOMIC DNA]</scope>
    <source>
        <strain evidence="2">NBRC 112299</strain>
    </source>
</reference>
<dbReference type="PANTHER" id="PTHR30283:SF4">
    <property type="entry name" value="PEROXIDE STRESS RESISTANCE PROTEIN YAAA"/>
    <property type="match status" value="1"/>
</dbReference>
<evidence type="ECO:0000313" key="1">
    <source>
        <dbReference type="EMBL" id="GMA34093.1"/>
    </source>
</evidence>
<dbReference type="PANTHER" id="PTHR30283">
    <property type="entry name" value="PEROXIDE STRESS RESPONSE PROTEIN YAAA"/>
    <property type="match status" value="1"/>
</dbReference>
<dbReference type="InterPro" id="IPR005583">
    <property type="entry name" value="YaaA"/>
</dbReference>
<gene>
    <name evidence="1" type="ORF">GCM10025876_02970</name>
</gene>
<comment type="caution">
    <text evidence="1">The sequence shown here is derived from an EMBL/GenBank/DDBJ whole genome shotgun (WGS) entry which is preliminary data.</text>
</comment>
<organism evidence="1 2">
    <name type="scientific">Demequina litorisediminis</name>
    <dbReference type="NCBI Taxonomy" id="1849022"/>
    <lineage>
        <taxon>Bacteria</taxon>
        <taxon>Bacillati</taxon>
        <taxon>Actinomycetota</taxon>
        <taxon>Actinomycetes</taxon>
        <taxon>Micrococcales</taxon>
        <taxon>Demequinaceae</taxon>
        <taxon>Demequina</taxon>
    </lineage>
</organism>
<dbReference type="Proteomes" id="UP001157125">
    <property type="component" value="Unassembled WGS sequence"/>
</dbReference>
<accession>A0ABQ6IAK7</accession>
<dbReference type="Pfam" id="PF03883">
    <property type="entry name" value="H2O2_YaaD"/>
    <property type="match status" value="1"/>
</dbReference>
<sequence length="303" mass="31742">MHTVKWARVVRTTMSRPSLAGPRVTLRGQGLPAADCGADVRRGHPRPAPTLVIVLILLPPSEGKTPPTAGAPVDLAALSHPSLTGARERVGTALAKVSGQRNAFDVLDVGPSLHDEVEHNRTLWANPADVAARVYSGVLYDAAGAADWDGAALARAAERIRIVSALWGAVSPADRIPAYRLSMSTSLGRIGALASFWRQHLAADLSHLAGDGIIVDCRSSSYVAAWRPTGHPCVAVRVERELHGKRSVVSHMAKHTRGLLAGALVDADTAPATASDVADVARALPGVIDLVSTDKELTIVLAG</sequence>
<keyword evidence="2" id="KW-1185">Reference proteome</keyword>
<evidence type="ECO:0000313" key="2">
    <source>
        <dbReference type="Proteomes" id="UP001157125"/>
    </source>
</evidence>
<proteinExistence type="predicted"/>
<protein>
    <submittedName>
        <fullName evidence="1">UPF0246 protein</fullName>
    </submittedName>
</protein>
<dbReference type="RefSeq" id="WP_284327219.1">
    <property type="nucleotide sequence ID" value="NZ_BSUN01000001.1"/>
</dbReference>
<name>A0ABQ6IAK7_9MICO</name>
<dbReference type="EMBL" id="BSUN01000001">
    <property type="protein sequence ID" value="GMA34093.1"/>
    <property type="molecule type" value="Genomic_DNA"/>
</dbReference>